<evidence type="ECO:0008006" key="5">
    <source>
        <dbReference type="Google" id="ProtNLM"/>
    </source>
</evidence>
<keyword evidence="2" id="KW-0472">Membrane</keyword>
<gene>
    <name evidence="3" type="ORF">NE857_32575</name>
</gene>
<keyword evidence="2" id="KW-1133">Transmembrane helix</keyword>
<feature type="region of interest" description="Disordered" evidence="1">
    <location>
        <begin position="70"/>
        <end position="109"/>
    </location>
</feature>
<proteinExistence type="predicted"/>
<evidence type="ECO:0000313" key="3">
    <source>
        <dbReference type="EMBL" id="USY19907.1"/>
    </source>
</evidence>
<keyword evidence="4" id="KW-1185">Reference proteome</keyword>
<reference evidence="3" key="1">
    <citation type="submission" date="2022-06" db="EMBL/GenBank/DDBJ databases">
        <authorList>
            <person name="Ping M."/>
        </authorList>
    </citation>
    <scope>NUCLEOTIDE SEQUENCE</scope>
    <source>
        <strain evidence="3">JCM11759T</strain>
    </source>
</reference>
<evidence type="ECO:0000313" key="4">
    <source>
        <dbReference type="Proteomes" id="UP001055940"/>
    </source>
</evidence>
<feature type="compositionally biased region" description="Acidic residues" evidence="1">
    <location>
        <begin position="77"/>
        <end position="88"/>
    </location>
</feature>
<evidence type="ECO:0000256" key="2">
    <source>
        <dbReference type="SAM" id="Phobius"/>
    </source>
</evidence>
<sequence length="254" mass="25809">MHAGSDRPEREVERAPAARRPGHPRPDDGEPDNARRVTFTIAIVVTSVFLLLTAGGIGWFIAGGLPSSGEDTAADAGADDATGDDTADTDAAPADQGGEGTVSDSHSGLAYDLPGEGWTRLGDDQVPAEYSSYVVYGSADDPDAIIVTGTEDLGPLEPIAVSGTRLAADMVGDLITGGGDVWVEPSGQTSLDGLPAFGATMGSDTDDGEGSYGRFLVVELNDDTGAFMLGLNTGGGDEATAGIDAAFESVGTLW</sequence>
<dbReference type="EMBL" id="CP099837">
    <property type="protein sequence ID" value="USY19907.1"/>
    <property type="molecule type" value="Genomic_DNA"/>
</dbReference>
<name>A0ABY5D6A8_9ACTN</name>
<organism evidence="3 4">
    <name type="scientific">Nocardiopsis exhalans</name>
    <dbReference type="NCBI Taxonomy" id="163604"/>
    <lineage>
        <taxon>Bacteria</taxon>
        <taxon>Bacillati</taxon>
        <taxon>Actinomycetota</taxon>
        <taxon>Actinomycetes</taxon>
        <taxon>Streptosporangiales</taxon>
        <taxon>Nocardiopsidaceae</taxon>
        <taxon>Nocardiopsis</taxon>
    </lineage>
</organism>
<feature type="compositionally biased region" description="Basic and acidic residues" evidence="1">
    <location>
        <begin position="24"/>
        <end position="33"/>
    </location>
</feature>
<dbReference type="Proteomes" id="UP001055940">
    <property type="component" value="Chromosome"/>
</dbReference>
<dbReference type="RefSeq" id="WP_254419053.1">
    <property type="nucleotide sequence ID" value="NZ_BAAAJB010000018.1"/>
</dbReference>
<keyword evidence="2" id="KW-0812">Transmembrane</keyword>
<protein>
    <recommendedName>
        <fullName evidence="5">Alanine and proline-rich secreted protein Apa</fullName>
    </recommendedName>
</protein>
<accession>A0ABY5D6A8</accession>
<feature type="compositionally biased region" description="Basic and acidic residues" evidence="1">
    <location>
        <begin position="1"/>
        <end position="16"/>
    </location>
</feature>
<feature type="region of interest" description="Disordered" evidence="1">
    <location>
        <begin position="1"/>
        <end position="33"/>
    </location>
</feature>
<feature type="transmembrane region" description="Helical" evidence="2">
    <location>
        <begin position="39"/>
        <end position="62"/>
    </location>
</feature>
<evidence type="ECO:0000256" key="1">
    <source>
        <dbReference type="SAM" id="MobiDB-lite"/>
    </source>
</evidence>